<evidence type="ECO:0000256" key="1">
    <source>
        <dbReference type="ARBA" id="ARBA00022741"/>
    </source>
</evidence>
<dbReference type="PANTHER" id="PTHR13696">
    <property type="entry name" value="P-LOOP CONTAINING NUCLEOSIDE TRIPHOSPHATE HYDROLASE"/>
    <property type="match status" value="1"/>
</dbReference>
<dbReference type="EMBL" id="QGHA01000017">
    <property type="protein sequence ID" value="PWK68266.1"/>
    <property type="molecule type" value="Genomic_DNA"/>
</dbReference>
<evidence type="ECO:0000313" key="3">
    <source>
        <dbReference type="EMBL" id="PWK68266.1"/>
    </source>
</evidence>
<dbReference type="RefSeq" id="WP_109610507.1">
    <property type="nucleotide sequence ID" value="NZ_QGHA01000017.1"/>
</dbReference>
<dbReference type="Pfam" id="PF13181">
    <property type="entry name" value="TPR_8"/>
    <property type="match status" value="1"/>
</dbReference>
<gene>
    <name evidence="3" type="ORF">LX99_04790</name>
</gene>
<dbReference type="InterPro" id="IPR027417">
    <property type="entry name" value="P-loop_NTPase"/>
</dbReference>
<dbReference type="AlphaFoldDB" id="A0A316GY76"/>
<sequence>MRTITFYSYKGGVGRSLALSNIATRLAEIGKKVCIIDFDLDAPGLHFKFNDYERPEQIEKGLVDYIFRYAVEGIAEKKIKDFSIQLKPIKNTLKPITFIPAGNIESDDYWEKLSVLPWSKLFYSEDGDGIDFFLDLKAKIETEIAPDFLLIDSRTGITDISAITLKIFADEVVVLAANNEENLFGCKRILKNLYDPDKALFGNPPKVTFLLTRLPFEDTPKDNEAKFVIQEKVRKEMMEALKLDEFECMLIHSDSSLEIEEKKMIGYEYQLGVSISNDYLRLFDALTVGFLDSYEMQRFNQVRFADKEFAKGQSEEDTLLRLKHYTSAIELNGKKADYFIARGLLYSDIERWDDAIKDFKSAIKVGDLAQQLSVNIAYCYMRKGDHETALNYLSRANNYTSVRLRAEIQVELKEYEEALNLINFILDRLPTDHVTLNMRAGVYRDLNMLDLAYRDAYRALELSPEDEVYFATLAEIYALDNKLNEFYLNLSVALSFGLQIEHIIDEKSIYSKFMTDERFLSLMRIHNFDLDELELAFNEEQ</sequence>
<dbReference type="InterPro" id="IPR011990">
    <property type="entry name" value="TPR-like_helical_dom_sf"/>
</dbReference>
<dbReference type="SMART" id="SM00028">
    <property type="entry name" value="TPR"/>
    <property type="match status" value="3"/>
</dbReference>
<dbReference type="Pfam" id="PF10609">
    <property type="entry name" value="ParA"/>
    <property type="match status" value="1"/>
</dbReference>
<proteinExistence type="predicted"/>
<dbReference type="InterPro" id="IPR033756">
    <property type="entry name" value="YlxH/NBP35"/>
</dbReference>
<dbReference type="Gene3D" id="3.40.50.300">
    <property type="entry name" value="P-loop containing nucleotide triphosphate hydrolases"/>
    <property type="match status" value="1"/>
</dbReference>
<reference evidence="3 4" key="1">
    <citation type="submission" date="2018-05" db="EMBL/GenBank/DDBJ databases">
        <title>Genomic Encyclopedia of Archaeal and Bacterial Type Strains, Phase II (KMG-II): from individual species to whole genera.</title>
        <authorList>
            <person name="Goeker M."/>
        </authorList>
    </citation>
    <scope>NUCLEOTIDE SEQUENCE [LARGE SCALE GENOMIC DNA]</scope>
    <source>
        <strain evidence="3 4">DSM 19975</strain>
    </source>
</reference>
<keyword evidence="4" id="KW-1185">Reference proteome</keyword>
<dbReference type="Gene3D" id="1.25.40.10">
    <property type="entry name" value="Tetratricopeptide repeat domain"/>
    <property type="match status" value="2"/>
</dbReference>
<dbReference type="SUPFAM" id="SSF52540">
    <property type="entry name" value="P-loop containing nucleoside triphosphate hydrolases"/>
    <property type="match status" value="1"/>
</dbReference>
<comment type="caution">
    <text evidence="3">The sequence shown here is derived from an EMBL/GenBank/DDBJ whole genome shotgun (WGS) entry which is preliminary data.</text>
</comment>
<evidence type="ECO:0000256" key="2">
    <source>
        <dbReference type="ARBA" id="ARBA00022840"/>
    </source>
</evidence>
<organism evidence="3 4">
    <name type="scientific">Mucilaginibacter oryzae</name>
    <dbReference type="NCBI Taxonomy" id="468058"/>
    <lineage>
        <taxon>Bacteria</taxon>
        <taxon>Pseudomonadati</taxon>
        <taxon>Bacteroidota</taxon>
        <taxon>Sphingobacteriia</taxon>
        <taxon>Sphingobacteriales</taxon>
        <taxon>Sphingobacteriaceae</taxon>
        <taxon>Mucilaginibacter</taxon>
    </lineage>
</organism>
<dbReference type="Proteomes" id="UP000245678">
    <property type="component" value="Unassembled WGS sequence"/>
</dbReference>
<accession>A0A316GY76</accession>
<dbReference type="NCBIfam" id="NF047398">
    <property type="entry name" value="AAA_KGGVGR"/>
    <property type="match status" value="1"/>
</dbReference>
<name>A0A316GY76_9SPHI</name>
<dbReference type="InterPro" id="IPR050678">
    <property type="entry name" value="DNA_Partitioning_ATPase"/>
</dbReference>
<protein>
    <submittedName>
        <fullName evidence="3">Tetratricopeptide repeat protein</fullName>
    </submittedName>
</protein>
<dbReference type="InterPro" id="IPR019734">
    <property type="entry name" value="TPR_rpt"/>
</dbReference>
<dbReference type="PANTHER" id="PTHR13696:SF52">
    <property type="entry name" value="PARA FAMILY PROTEIN CT_582"/>
    <property type="match status" value="1"/>
</dbReference>
<keyword evidence="2" id="KW-0067">ATP-binding</keyword>
<keyword evidence="1" id="KW-0547">Nucleotide-binding</keyword>
<evidence type="ECO:0000313" key="4">
    <source>
        <dbReference type="Proteomes" id="UP000245678"/>
    </source>
</evidence>
<dbReference type="SUPFAM" id="SSF48452">
    <property type="entry name" value="TPR-like"/>
    <property type="match status" value="1"/>
</dbReference>